<accession>A0A4R2PS42</accession>
<keyword evidence="1" id="KW-1133">Transmembrane helix</keyword>
<dbReference type="AlphaFoldDB" id="A0A4R2PS42"/>
<comment type="caution">
    <text evidence="2">The sequence shown here is derived from an EMBL/GenBank/DDBJ whole genome shotgun (WGS) entry which is preliminary data.</text>
</comment>
<dbReference type="RefSeq" id="WP_132465970.1">
    <property type="nucleotide sequence ID" value="NZ_SLXP01000019.1"/>
</dbReference>
<protein>
    <submittedName>
        <fullName evidence="2">Putative membrane protein</fullName>
    </submittedName>
</protein>
<dbReference type="EMBL" id="SLXP01000019">
    <property type="protein sequence ID" value="TCP38669.1"/>
    <property type="molecule type" value="Genomic_DNA"/>
</dbReference>
<dbReference type="Pfam" id="PF04654">
    <property type="entry name" value="DUF599"/>
    <property type="match status" value="1"/>
</dbReference>
<keyword evidence="1" id="KW-0472">Membrane</keyword>
<organism evidence="2 3">
    <name type="scientific">Rhodovulum marinum</name>
    <dbReference type="NCBI Taxonomy" id="320662"/>
    <lineage>
        <taxon>Bacteria</taxon>
        <taxon>Pseudomonadati</taxon>
        <taxon>Pseudomonadota</taxon>
        <taxon>Alphaproteobacteria</taxon>
        <taxon>Rhodobacterales</taxon>
        <taxon>Paracoccaceae</taxon>
        <taxon>Rhodovulum</taxon>
    </lineage>
</organism>
<keyword evidence="1" id="KW-0812">Transmembrane</keyword>
<dbReference type="OrthoDB" id="9806874at2"/>
<dbReference type="PANTHER" id="PTHR31881:SF6">
    <property type="entry name" value="OS09G0494600 PROTEIN"/>
    <property type="match status" value="1"/>
</dbReference>
<gene>
    <name evidence="2" type="ORF">EV662_11932</name>
</gene>
<evidence type="ECO:0000313" key="2">
    <source>
        <dbReference type="EMBL" id="TCP38669.1"/>
    </source>
</evidence>
<feature type="transmembrane region" description="Helical" evidence="1">
    <location>
        <begin position="116"/>
        <end position="134"/>
    </location>
</feature>
<keyword evidence="3" id="KW-1185">Reference proteome</keyword>
<reference evidence="2 3" key="1">
    <citation type="submission" date="2019-03" db="EMBL/GenBank/DDBJ databases">
        <title>Genomic Encyclopedia of Type Strains, Phase IV (KMG-IV): sequencing the most valuable type-strain genomes for metagenomic binning, comparative biology and taxonomic classification.</title>
        <authorList>
            <person name="Goeker M."/>
        </authorList>
    </citation>
    <scope>NUCLEOTIDE SEQUENCE [LARGE SCALE GENOMIC DNA]</scope>
    <source>
        <strain evidence="2 3">DSM 18063</strain>
    </source>
</reference>
<dbReference type="InterPro" id="IPR006747">
    <property type="entry name" value="DUF599"/>
</dbReference>
<evidence type="ECO:0000313" key="3">
    <source>
        <dbReference type="Proteomes" id="UP000294835"/>
    </source>
</evidence>
<feature type="transmembrane region" description="Helical" evidence="1">
    <location>
        <begin position="78"/>
        <end position="96"/>
    </location>
</feature>
<name>A0A4R2PS42_9RHOB</name>
<sequence>MELFDRIAFFTPLDGAALAVWVAAWIGIGWRIENPSPARPSVSVLMTRYRREWMRHLVTRQPRIFDANILSTLRQGTTFFASASMIIIGGGLALIGNTERLLGLAEDLTLDTAPSVVWELKILAILLFVANAFLKFVWSHRLFGYCAVMMAAVPNDPADPDAQPRAAQAAEINITAARSFNRGMRSLYFALAGLAWLLGAVPLILSAALTVWVLWRREFASNSRRALMTEPDRATRPGA</sequence>
<feature type="transmembrane region" description="Helical" evidence="1">
    <location>
        <begin position="6"/>
        <end position="30"/>
    </location>
</feature>
<dbReference type="Proteomes" id="UP000294835">
    <property type="component" value="Unassembled WGS sequence"/>
</dbReference>
<dbReference type="PANTHER" id="PTHR31881">
    <property type="match status" value="1"/>
</dbReference>
<proteinExistence type="predicted"/>
<feature type="transmembrane region" description="Helical" evidence="1">
    <location>
        <begin position="187"/>
        <end position="215"/>
    </location>
</feature>
<evidence type="ECO:0000256" key="1">
    <source>
        <dbReference type="SAM" id="Phobius"/>
    </source>
</evidence>